<dbReference type="SUPFAM" id="SSF48452">
    <property type="entry name" value="TPR-like"/>
    <property type="match status" value="1"/>
</dbReference>
<name>A0ABV8QRB9_9BACT</name>
<evidence type="ECO:0000313" key="3">
    <source>
        <dbReference type="EMBL" id="MFC4261494.1"/>
    </source>
</evidence>
<comment type="caution">
    <text evidence="3">The sequence shown here is derived from an EMBL/GenBank/DDBJ whole genome shotgun (WGS) entry which is preliminary data.</text>
</comment>
<keyword evidence="2" id="KW-0812">Transmembrane</keyword>
<dbReference type="EMBL" id="JBHSCZ010000001">
    <property type="protein sequence ID" value="MFC4261494.1"/>
    <property type="molecule type" value="Genomic_DNA"/>
</dbReference>
<dbReference type="PROSITE" id="PS50005">
    <property type="entry name" value="TPR"/>
    <property type="match status" value="1"/>
</dbReference>
<dbReference type="Proteomes" id="UP001595907">
    <property type="component" value="Unassembled WGS sequence"/>
</dbReference>
<sequence>MADNNVTTTTETTTTEAQPIKKDFWATYSKPIIYVGGAVIILIAGYFGYKKFVVEPKEIKANEAVFQAESLFDKMATTGFNKDSINIVLNGGTVDNANITGLLKIISTYSGTKAANRANYMVGAAYLQNKEFDKAIKYLNDFSSNGAYQLDIKKNILLGHAYAELKKTDDALSAYKKATTINDKDEALTADALIIAAAYAQSLGKKEDAISLYQKAKDNYPAFPAVQNGDVDKNLAVLGVTK</sequence>
<evidence type="ECO:0000256" key="2">
    <source>
        <dbReference type="SAM" id="Phobius"/>
    </source>
</evidence>
<proteinExistence type="predicted"/>
<keyword evidence="2" id="KW-0472">Membrane</keyword>
<dbReference type="SMART" id="SM00028">
    <property type="entry name" value="TPR"/>
    <property type="match status" value="2"/>
</dbReference>
<dbReference type="Gene3D" id="1.25.40.10">
    <property type="entry name" value="Tetratricopeptide repeat domain"/>
    <property type="match status" value="2"/>
</dbReference>
<dbReference type="Pfam" id="PF13181">
    <property type="entry name" value="TPR_8"/>
    <property type="match status" value="2"/>
</dbReference>
<dbReference type="InterPro" id="IPR011990">
    <property type="entry name" value="TPR-like_helical_dom_sf"/>
</dbReference>
<gene>
    <name evidence="3" type="ORF">ACFOWM_01270</name>
</gene>
<reference evidence="4" key="1">
    <citation type="journal article" date="2019" name="Int. J. Syst. Evol. Microbiol.">
        <title>The Global Catalogue of Microorganisms (GCM) 10K type strain sequencing project: providing services to taxonomists for standard genome sequencing and annotation.</title>
        <authorList>
            <consortium name="The Broad Institute Genomics Platform"/>
            <consortium name="The Broad Institute Genome Sequencing Center for Infectious Disease"/>
            <person name="Wu L."/>
            <person name="Ma J."/>
        </authorList>
    </citation>
    <scope>NUCLEOTIDE SEQUENCE [LARGE SCALE GENOMIC DNA]</scope>
    <source>
        <strain evidence="4">CECT 8289</strain>
    </source>
</reference>
<evidence type="ECO:0000313" key="4">
    <source>
        <dbReference type="Proteomes" id="UP001595907"/>
    </source>
</evidence>
<feature type="transmembrane region" description="Helical" evidence="2">
    <location>
        <begin position="31"/>
        <end position="49"/>
    </location>
</feature>
<protein>
    <submittedName>
        <fullName evidence="3">Tetratricopeptide repeat protein</fullName>
    </submittedName>
</protein>
<dbReference type="Pfam" id="PF13174">
    <property type="entry name" value="TPR_6"/>
    <property type="match status" value="1"/>
</dbReference>
<organism evidence="3 4">
    <name type="scientific">Ferruginibacter yonginensis</name>
    <dbReference type="NCBI Taxonomy" id="1310416"/>
    <lineage>
        <taxon>Bacteria</taxon>
        <taxon>Pseudomonadati</taxon>
        <taxon>Bacteroidota</taxon>
        <taxon>Chitinophagia</taxon>
        <taxon>Chitinophagales</taxon>
        <taxon>Chitinophagaceae</taxon>
        <taxon>Ferruginibacter</taxon>
    </lineage>
</organism>
<keyword evidence="2" id="KW-1133">Transmembrane helix</keyword>
<dbReference type="RefSeq" id="WP_379705943.1">
    <property type="nucleotide sequence ID" value="NZ_JBHSCZ010000001.1"/>
</dbReference>
<feature type="repeat" description="TPR" evidence="1">
    <location>
        <begin position="152"/>
        <end position="185"/>
    </location>
</feature>
<accession>A0ABV8QRB9</accession>
<keyword evidence="1" id="KW-0802">TPR repeat</keyword>
<dbReference type="InterPro" id="IPR019734">
    <property type="entry name" value="TPR_rpt"/>
</dbReference>
<evidence type="ECO:0000256" key="1">
    <source>
        <dbReference type="PROSITE-ProRule" id="PRU00339"/>
    </source>
</evidence>
<keyword evidence="4" id="KW-1185">Reference proteome</keyword>